<evidence type="ECO:0000313" key="3">
    <source>
        <dbReference type="Proteomes" id="UP000317881"/>
    </source>
</evidence>
<dbReference type="Proteomes" id="UP000317881">
    <property type="component" value="Unassembled WGS sequence"/>
</dbReference>
<evidence type="ECO:0000313" key="2">
    <source>
        <dbReference type="EMBL" id="GEC05170.1"/>
    </source>
</evidence>
<comment type="caution">
    <text evidence="2">The sequence shown here is derived from an EMBL/GenBank/DDBJ whole genome shotgun (WGS) entry which is preliminary data.</text>
</comment>
<proteinExistence type="predicted"/>
<reference evidence="2 3" key="1">
    <citation type="submission" date="2019-06" db="EMBL/GenBank/DDBJ databases">
        <title>Whole genome shotgun sequence of Streptomyces spinoverrucosus NBRC 14228.</title>
        <authorList>
            <person name="Hosoyama A."/>
            <person name="Uohara A."/>
            <person name="Ohji S."/>
            <person name="Ichikawa N."/>
        </authorList>
    </citation>
    <scope>NUCLEOTIDE SEQUENCE [LARGE SCALE GENOMIC DNA]</scope>
    <source>
        <strain evidence="2 3">NBRC 14228</strain>
    </source>
</reference>
<dbReference type="EMBL" id="BJND01000019">
    <property type="protein sequence ID" value="GEC05170.1"/>
    <property type="molecule type" value="Genomic_DNA"/>
</dbReference>
<feature type="region of interest" description="Disordered" evidence="1">
    <location>
        <begin position="1"/>
        <end position="32"/>
    </location>
</feature>
<dbReference type="AlphaFoldDB" id="A0A4Y3VH95"/>
<organism evidence="2 3">
    <name type="scientific">Streptomyces spinoverrucosus</name>
    <dbReference type="NCBI Taxonomy" id="284043"/>
    <lineage>
        <taxon>Bacteria</taxon>
        <taxon>Bacillati</taxon>
        <taxon>Actinomycetota</taxon>
        <taxon>Actinomycetes</taxon>
        <taxon>Kitasatosporales</taxon>
        <taxon>Streptomycetaceae</taxon>
        <taxon>Streptomyces</taxon>
    </lineage>
</organism>
<keyword evidence="3" id="KW-1185">Reference proteome</keyword>
<accession>A0A4Y3VH95</accession>
<protein>
    <submittedName>
        <fullName evidence="2">Uncharacterized protein</fullName>
    </submittedName>
</protein>
<gene>
    <name evidence="2" type="ORF">SSP24_28250</name>
</gene>
<name>A0A4Y3VH95_9ACTN</name>
<sequence length="83" mass="9115">MRGRGAGAAVRYEEPTRRPFAGPARRLRDVPRRLPRSAVELSDDSTPSAAFEPPKDAFMQVRSVRKLLMIGVSAARRAVGVQP</sequence>
<evidence type="ECO:0000256" key="1">
    <source>
        <dbReference type="SAM" id="MobiDB-lite"/>
    </source>
</evidence>